<evidence type="ECO:0000313" key="5">
    <source>
        <dbReference type="Proteomes" id="UP001207228"/>
    </source>
</evidence>
<dbReference type="InterPro" id="IPR002509">
    <property type="entry name" value="NODB_dom"/>
</dbReference>
<evidence type="ECO:0000256" key="2">
    <source>
        <dbReference type="ARBA" id="ARBA00022729"/>
    </source>
</evidence>
<evidence type="ECO:0000259" key="3">
    <source>
        <dbReference type="PROSITE" id="PS51677"/>
    </source>
</evidence>
<dbReference type="InterPro" id="IPR051398">
    <property type="entry name" value="Polysacch_Deacetylase"/>
</dbReference>
<dbReference type="InterPro" id="IPR011330">
    <property type="entry name" value="Glyco_hydro/deAcase_b/a-brl"/>
</dbReference>
<dbReference type="PANTHER" id="PTHR34216:SF3">
    <property type="entry name" value="POLY-BETA-1,6-N-ACETYL-D-GLUCOSAMINE N-DEACETYLASE"/>
    <property type="match status" value="1"/>
</dbReference>
<dbReference type="PROSITE" id="PS51677">
    <property type="entry name" value="NODB"/>
    <property type="match status" value="1"/>
</dbReference>
<dbReference type="Proteomes" id="UP001207228">
    <property type="component" value="Unassembled WGS sequence"/>
</dbReference>
<keyword evidence="5" id="KW-1185">Reference proteome</keyword>
<dbReference type="CDD" id="cd10918">
    <property type="entry name" value="CE4_NodB_like_5s_6s"/>
    <property type="match status" value="1"/>
</dbReference>
<dbReference type="PANTHER" id="PTHR34216">
    <property type="match status" value="1"/>
</dbReference>
<gene>
    <name evidence="4" type="ORF">OO017_13550</name>
</gene>
<organism evidence="4 5">
    <name type="scientific">Pontibacter anaerobius</name>
    <dbReference type="NCBI Taxonomy" id="2993940"/>
    <lineage>
        <taxon>Bacteria</taxon>
        <taxon>Pseudomonadati</taxon>
        <taxon>Bacteroidota</taxon>
        <taxon>Cytophagia</taxon>
        <taxon>Cytophagales</taxon>
        <taxon>Hymenobacteraceae</taxon>
        <taxon>Pontibacter</taxon>
    </lineage>
</organism>
<reference evidence="4 5" key="1">
    <citation type="submission" date="2022-11" db="EMBL/GenBank/DDBJ databases">
        <title>The characterization of three novel Bacteroidetes species and genomic analysis of their roles in tidal elemental geochemical cycles.</title>
        <authorList>
            <person name="Ma K.-J."/>
        </authorList>
    </citation>
    <scope>NUCLEOTIDE SEQUENCE [LARGE SCALE GENOMIC DNA]</scope>
    <source>
        <strain evidence="4 5">M82</strain>
    </source>
</reference>
<comment type="subcellular location">
    <subcellularLocation>
        <location evidence="1">Secreted</location>
    </subcellularLocation>
</comment>
<keyword evidence="2" id="KW-0732">Signal</keyword>
<proteinExistence type="predicted"/>
<dbReference type="Gene3D" id="3.20.20.370">
    <property type="entry name" value="Glycoside hydrolase/deacetylase"/>
    <property type="match status" value="1"/>
</dbReference>
<protein>
    <submittedName>
        <fullName evidence="4">Polysaccharide deacetylase family protein</fullName>
    </submittedName>
</protein>
<evidence type="ECO:0000256" key="1">
    <source>
        <dbReference type="ARBA" id="ARBA00004613"/>
    </source>
</evidence>
<name>A0ABT3RHY5_9BACT</name>
<sequence>MNITLRNVGAFVMARVLILLGIVKRAQRKALHSHCILAVYFHAPSRELFESSIKWFTDSNFKFISVSDLEKIYKRESPFPKGAVLLTVDDGWLTNRTNVVATAERYNVPVAIFVSTEPIETGAYWWSYADLAERKKLIPYNKEYLKTIPNMIRNKVIEELKEQIKVDRQAMTVEQIKKIAKSKNIIIGGHTVTHPILTNCDDTEAFEEIKHSKMHLEEWVDYEVNFFSFPNGSYSAREIKCLKELNFSLAFTTEETYITPDKLQERFTLPRFYVKEGASFSENVCRMLGVWPSKG</sequence>
<evidence type="ECO:0000313" key="4">
    <source>
        <dbReference type="EMBL" id="MCX2740977.1"/>
    </source>
</evidence>
<dbReference type="RefSeq" id="WP_266053049.1">
    <property type="nucleotide sequence ID" value="NZ_JAPFQO010000008.1"/>
</dbReference>
<dbReference type="SUPFAM" id="SSF88713">
    <property type="entry name" value="Glycoside hydrolase/deacetylase"/>
    <property type="match status" value="1"/>
</dbReference>
<feature type="domain" description="NodB homology" evidence="3">
    <location>
        <begin position="82"/>
        <end position="295"/>
    </location>
</feature>
<dbReference type="Pfam" id="PF01522">
    <property type="entry name" value="Polysacc_deac_1"/>
    <property type="match status" value="1"/>
</dbReference>
<comment type="caution">
    <text evidence="4">The sequence shown here is derived from an EMBL/GenBank/DDBJ whole genome shotgun (WGS) entry which is preliminary data.</text>
</comment>
<accession>A0ABT3RHY5</accession>
<dbReference type="EMBL" id="JAPFQO010000008">
    <property type="protein sequence ID" value="MCX2740977.1"/>
    <property type="molecule type" value="Genomic_DNA"/>
</dbReference>